<proteinExistence type="predicted"/>
<gene>
    <name evidence="1" type="ORF">TWF718_008383</name>
</gene>
<dbReference type="AlphaFoldDB" id="A0AAN8N0Y8"/>
<name>A0AAN8N0Y8_9PEZI</name>
<comment type="caution">
    <text evidence="1">The sequence shown here is derived from an EMBL/GenBank/DDBJ whole genome shotgun (WGS) entry which is preliminary data.</text>
</comment>
<organism evidence="1 2">
    <name type="scientific">Orbilia javanica</name>
    <dbReference type="NCBI Taxonomy" id="47235"/>
    <lineage>
        <taxon>Eukaryota</taxon>
        <taxon>Fungi</taxon>
        <taxon>Dikarya</taxon>
        <taxon>Ascomycota</taxon>
        <taxon>Pezizomycotina</taxon>
        <taxon>Orbiliomycetes</taxon>
        <taxon>Orbiliales</taxon>
        <taxon>Orbiliaceae</taxon>
        <taxon>Orbilia</taxon>
    </lineage>
</organism>
<keyword evidence="2" id="KW-1185">Reference proteome</keyword>
<accession>A0AAN8N0Y8</accession>
<evidence type="ECO:0000313" key="2">
    <source>
        <dbReference type="Proteomes" id="UP001313282"/>
    </source>
</evidence>
<evidence type="ECO:0000313" key="1">
    <source>
        <dbReference type="EMBL" id="KAK6343005.1"/>
    </source>
</evidence>
<dbReference type="Proteomes" id="UP001313282">
    <property type="component" value="Unassembled WGS sequence"/>
</dbReference>
<dbReference type="EMBL" id="JAVHNR010000005">
    <property type="protein sequence ID" value="KAK6343005.1"/>
    <property type="molecule type" value="Genomic_DNA"/>
</dbReference>
<sequence>MIRRALISNFPAPVAPRLPFPGIRLLSSGSLPSGSLPSTSSSHFSNLFGSNSNSNSNSRSSSDDRFDWLTIQLYKATFFIALFQVCWSLDEKIGKLEDKMDERISRVETSINRINQSLTTLTIEVNALRKEKRWGWS</sequence>
<reference evidence="1 2" key="1">
    <citation type="submission" date="2019-10" db="EMBL/GenBank/DDBJ databases">
        <authorList>
            <person name="Palmer J.M."/>
        </authorList>
    </citation>
    <scope>NUCLEOTIDE SEQUENCE [LARGE SCALE GENOMIC DNA]</scope>
    <source>
        <strain evidence="1 2">TWF718</strain>
    </source>
</reference>
<protein>
    <submittedName>
        <fullName evidence="1">Uncharacterized protein</fullName>
    </submittedName>
</protein>